<dbReference type="CDD" id="cd00834">
    <property type="entry name" value="KAS_I_II"/>
    <property type="match status" value="1"/>
</dbReference>
<dbReference type="AlphaFoldDB" id="D3PJB6"/>
<reference evidence="6" key="1">
    <citation type="submission" date="2010-03" db="EMBL/GenBank/DDBJ databases">
        <title>Atlantic Lepeophtheirus salmonis ESTs and full-length cDNAs.</title>
        <authorList>
            <person name="Yasuike M."/>
            <person name="von Schalburg K."/>
            <person name="Cooper G."/>
            <person name="Leong J."/>
            <person name="Nilsen F."/>
            <person name="Jones S.R.M."/>
            <person name="Koop B.F."/>
        </authorList>
    </citation>
    <scope>NUCLEOTIDE SEQUENCE</scope>
    <source>
        <strain evidence="6">Atlantic form</strain>
        <tissue evidence="6">Mixed tissue</tissue>
    </source>
</reference>
<evidence type="ECO:0000256" key="1">
    <source>
        <dbReference type="ARBA" id="ARBA00008467"/>
    </source>
</evidence>
<dbReference type="NCBIfam" id="NF005589">
    <property type="entry name" value="PRK07314.1"/>
    <property type="match status" value="1"/>
</dbReference>
<name>D3PJB6_LEPSM</name>
<dbReference type="InterPro" id="IPR018201">
    <property type="entry name" value="Ketoacyl_synth_AS"/>
</dbReference>
<gene>
    <name evidence="6" type="primary">KASM</name>
</gene>
<dbReference type="InterPro" id="IPR014031">
    <property type="entry name" value="Ketoacyl_synth_C"/>
</dbReference>
<dbReference type="InterPro" id="IPR014030">
    <property type="entry name" value="Ketoacyl_synth_N"/>
</dbReference>
<sequence length="405" mass="43560">MRMSSFPRRVVITGLGVISPLGIGLASNWTRLLNPLDSGISPNVFPNLPSKVAGRVSDFPFESIKRGSQMCELSTEEALKDASLDMWDKERVGVSIGMAMSDLQYIGQMFDRLSEGKSHKISPYFIPNILPNYAGLISMKYGCMGPLHSVSTACATGSHAIGDAFRLIQSGDADVMIAGGVDTSLNELSVVGFCRLRALSTKHNNSTASRPFDRDRDGFVISEGAGVLVLEDLEHALKRNAPKIYCEILGYGLSGDANHVTASREDGKGSALAIQASLKGLDPSKVAYVNAHATSTPLGDKAEMKAIKRVFKDSIIKITANKGHIGHLLGAAGAVEFAFVSASIKSNTIPPTANIQNLDSEILGESLEVIQKPEKFNSDKKPYVLKNSFGFGGYNVSFLFSKYFE</sequence>
<dbReference type="GO" id="GO:0005739">
    <property type="term" value="C:mitochondrion"/>
    <property type="evidence" value="ECO:0007669"/>
    <property type="project" value="TreeGrafter"/>
</dbReference>
<dbReference type="Pfam" id="PF00109">
    <property type="entry name" value="ketoacyl-synt"/>
    <property type="match status" value="1"/>
</dbReference>
<dbReference type="OrthoDB" id="5334845at2759"/>
<proteinExistence type="evidence at transcript level"/>
<dbReference type="PANTHER" id="PTHR11712">
    <property type="entry name" value="POLYKETIDE SYNTHASE-RELATED"/>
    <property type="match status" value="1"/>
</dbReference>
<dbReference type="SUPFAM" id="SSF53901">
    <property type="entry name" value="Thiolase-like"/>
    <property type="match status" value="2"/>
</dbReference>
<dbReference type="InterPro" id="IPR020841">
    <property type="entry name" value="PKS_Beta-ketoAc_synthase_dom"/>
</dbReference>
<dbReference type="EC" id="2.3.1.41" evidence="2"/>
<feature type="domain" description="Ketosynthase family 3 (KS3)" evidence="5">
    <location>
        <begin position="7"/>
        <end position="402"/>
    </location>
</feature>
<dbReference type="Pfam" id="PF02801">
    <property type="entry name" value="Ketoacyl-synt_C"/>
    <property type="match status" value="1"/>
</dbReference>
<dbReference type="GO" id="GO:0004315">
    <property type="term" value="F:3-oxoacyl-[acyl-carrier-protein] synthase activity"/>
    <property type="evidence" value="ECO:0007669"/>
    <property type="project" value="UniProtKB-EC"/>
</dbReference>
<comment type="similarity">
    <text evidence="1 4">Belongs to the thiolase-like superfamily. Beta-ketoacyl-ACP synthases family.</text>
</comment>
<accession>D3PJB6</accession>
<dbReference type="PROSITE" id="PS00606">
    <property type="entry name" value="KS3_1"/>
    <property type="match status" value="1"/>
</dbReference>
<keyword evidence="3 4" id="KW-0808">Transferase</keyword>
<dbReference type="InterPro" id="IPR000794">
    <property type="entry name" value="Beta-ketoacyl_synthase"/>
</dbReference>
<evidence type="ECO:0000259" key="5">
    <source>
        <dbReference type="PROSITE" id="PS52004"/>
    </source>
</evidence>
<evidence type="ECO:0000256" key="4">
    <source>
        <dbReference type="RuleBase" id="RU003694"/>
    </source>
</evidence>
<evidence type="ECO:0000256" key="3">
    <source>
        <dbReference type="ARBA" id="ARBA00022679"/>
    </source>
</evidence>
<protein>
    <recommendedName>
        <fullName evidence="2">beta-ketoacyl-[acyl-carrier-protein] synthase I</fullName>
        <ecNumber evidence="2">2.3.1.41</ecNumber>
    </recommendedName>
</protein>
<dbReference type="SMART" id="SM00825">
    <property type="entry name" value="PKS_KS"/>
    <property type="match status" value="1"/>
</dbReference>
<evidence type="ECO:0000256" key="2">
    <source>
        <dbReference type="ARBA" id="ARBA00013191"/>
    </source>
</evidence>
<dbReference type="Gene3D" id="3.40.47.10">
    <property type="match status" value="1"/>
</dbReference>
<organism evidence="6">
    <name type="scientific">Lepeophtheirus salmonis</name>
    <name type="common">Salmon louse</name>
    <name type="synonym">Caligus salmonis</name>
    <dbReference type="NCBI Taxonomy" id="72036"/>
    <lineage>
        <taxon>Eukaryota</taxon>
        <taxon>Metazoa</taxon>
        <taxon>Ecdysozoa</taxon>
        <taxon>Arthropoda</taxon>
        <taxon>Crustacea</taxon>
        <taxon>Multicrustacea</taxon>
        <taxon>Hexanauplia</taxon>
        <taxon>Copepoda</taxon>
        <taxon>Siphonostomatoida</taxon>
        <taxon>Caligidae</taxon>
        <taxon>Lepeophtheirus</taxon>
    </lineage>
</organism>
<evidence type="ECO:0000313" key="6">
    <source>
        <dbReference type="EMBL" id="ADD38652.1"/>
    </source>
</evidence>
<dbReference type="PANTHER" id="PTHR11712:SF336">
    <property type="entry name" value="3-OXOACYL-[ACYL-CARRIER-PROTEIN] SYNTHASE, MITOCHONDRIAL"/>
    <property type="match status" value="1"/>
</dbReference>
<dbReference type="EMBL" id="BT121722">
    <property type="protein sequence ID" value="ADD38652.1"/>
    <property type="molecule type" value="mRNA"/>
</dbReference>
<dbReference type="GO" id="GO:0006633">
    <property type="term" value="P:fatty acid biosynthetic process"/>
    <property type="evidence" value="ECO:0007669"/>
    <property type="project" value="InterPro"/>
</dbReference>
<dbReference type="InterPro" id="IPR016039">
    <property type="entry name" value="Thiolase-like"/>
</dbReference>
<dbReference type="PROSITE" id="PS52004">
    <property type="entry name" value="KS3_2"/>
    <property type="match status" value="1"/>
</dbReference>